<feature type="region of interest" description="Disordered" evidence="1">
    <location>
        <begin position="261"/>
        <end position="288"/>
    </location>
</feature>
<feature type="compositionally biased region" description="Polar residues" evidence="1">
    <location>
        <begin position="272"/>
        <end position="288"/>
    </location>
</feature>
<evidence type="ECO:0000313" key="3">
    <source>
        <dbReference type="EMBL" id="SEL27378.1"/>
    </source>
</evidence>
<dbReference type="SMART" id="SM00306">
    <property type="entry name" value="HintN"/>
    <property type="match status" value="1"/>
</dbReference>
<dbReference type="Gene3D" id="2.170.16.10">
    <property type="entry name" value="Hedgehog/Intein (Hint) domain"/>
    <property type="match status" value="1"/>
</dbReference>
<evidence type="ECO:0000313" key="4">
    <source>
        <dbReference type="Proteomes" id="UP000199582"/>
    </source>
</evidence>
<sequence>MFACPSYVALAGHADDAGFATSYARIGPAATLGYLREGILYGGVTLDFAVSGELVVEFTDGERQALGDGSLVQLTNGDLFFAPPSGAFAQGAALRDTAGRAREIIMAELARVGEVLDRVDPGLDAAEASGRMSLPQQAVTTRPVEDAYHKKNAADSRRPTVVARVDESGGETVFEAHDDDSLYGGAGVGAFISVRGHAVTGPGAHPGWFDDGGPHDYDFVHLSGTYNQEKYQRAVSLGLIDPAEIRNPLEWLRSDHEQDGILNTPITDRESTTTPNWHASDTLSASSMPKHNTEDVLCFSRGTHIATAQGEVPVEDLIVGDRVITRDRGYQRILWIGSATHRALGTVAPVLIRRGALDNQRDLLVSPDHKVLLVGPAAELVTGENEVLVPARFLVDGHDVIQRSGGVVEYFHILFENHELILSEGCWTESFHPGNMNWSMLRESTRTEMFKFFPDLARQLETQHVTSARRVLDCKEAHVVLHAMQGAAYANVQRLPC</sequence>
<dbReference type="InterPro" id="IPR036844">
    <property type="entry name" value="Hint_dom_sf"/>
</dbReference>
<dbReference type="EMBL" id="FOAG01000004">
    <property type="protein sequence ID" value="SEL27378.1"/>
    <property type="molecule type" value="Genomic_DNA"/>
</dbReference>
<gene>
    <name evidence="3" type="ORF">SAMN05443999_104238</name>
</gene>
<dbReference type="STRING" id="1287727.SAMN05443999_104238"/>
<dbReference type="InterPro" id="IPR028992">
    <property type="entry name" value="Hedgehog/Intein_dom"/>
</dbReference>
<protein>
    <submittedName>
        <fullName evidence="3">Hint domain-containing protein</fullName>
    </submittedName>
</protein>
<feature type="domain" description="Hint" evidence="2">
    <location>
        <begin position="296"/>
        <end position="391"/>
    </location>
</feature>
<dbReference type="GO" id="GO:0016539">
    <property type="term" value="P:intein-mediated protein splicing"/>
    <property type="evidence" value="ECO:0007669"/>
    <property type="project" value="InterPro"/>
</dbReference>
<evidence type="ECO:0000256" key="1">
    <source>
        <dbReference type="SAM" id="MobiDB-lite"/>
    </source>
</evidence>
<dbReference type="InterPro" id="IPR006141">
    <property type="entry name" value="Intein_N"/>
</dbReference>
<name>A0A1H7NWK2_9RHOB</name>
<dbReference type="AlphaFoldDB" id="A0A1H7NWK2"/>
<reference evidence="3 4" key="1">
    <citation type="submission" date="2016-10" db="EMBL/GenBank/DDBJ databases">
        <authorList>
            <person name="de Groot N.N."/>
        </authorList>
    </citation>
    <scope>NUCLEOTIDE SEQUENCE [LARGE SCALE GENOMIC DNA]</scope>
    <source>
        <strain evidence="3 4">DSM 100674</strain>
    </source>
</reference>
<evidence type="ECO:0000259" key="2">
    <source>
        <dbReference type="SMART" id="SM00306"/>
    </source>
</evidence>
<dbReference type="Proteomes" id="UP000199582">
    <property type="component" value="Unassembled WGS sequence"/>
</dbReference>
<keyword evidence="4" id="KW-1185">Reference proteome</keyword>
<dbReference type="PROSITE" id="PS50817">
    <property type="entry name" value="INTEIN_N_TER"/>
    <property type="match status" value="1"/>
</dbReference>
<dbReference type="RefSeq" id="WP_175544729.1">
    <property type="nucleotide sequence ID" value="NZ_FOAG01000004.1"/>
</dbReference>
<dbReference type="SUPFAM" id="SSF51294">
    <property type="entry name" value="Hedgehog/intein (Hint) domain"/>
    <property type="match status" value="1"/>
</dbReference>
<dbReference type="Pfam" id="PF13403">
    <property type="entry name" value="Hint_2"/>
    <property type="match status" value="1"/>
</dbReference>
<organism evidence="3 4">
    <name type="scientific">Roseovarius azorensis</name>
    <dbReference type="NCBI Taxonomy" id="1287727"/>
    <lineage>
        <taxon>Bacteria</taxon>
        <taxon>Pseudomonadati</taxon>
        <taxon>Pseudomonadota</taxon>
        <taxon>Alphaproteobacteria</taxon>
        <taxon>Rhodobacterales</taxon>
        <taxon>Roseobacteraceae</taxon>
        <taxon>Roseovarius</taxon>
    </lineage>
</organism>
<proteinExistence type="predicted"/>
<accession>A0A1H7NWK2</accession>
<dbReference type="InterPro" id="IPR003587">
    <property type="entry name" value="Hint_dom_N"/>
</dbReference>